<dbReference type="VEuPathDB" id="AmoebaDB:NAEGRDRAFT_78098"/>
<feature type="compositionally biased region" description="Low complexity" evidence="1">
    <location>
        <begin position="33"/>
        <end position="42"/>
    </location>
</feature>
<organism evidence="3">
    <name type="scientific">Naegleria gruberi</name>
    <name type="common">Amoeba</name>
    <dbReference type="NCBI Taxonomy" id="5762"/>
    <lineage>
        <taxon>Eukaryota</taxon>
        <taxon>Discoba</taxon>
        <taxon>Heterolobosea</taxon>
        <taxon>Tetramitia</taxon>
        <taxon>Eutetramitia</taxon>
        <taxon>Vahlkampfiidae</taxon>
        <taxon>Naegleria</taxon>
    </lineage>
</organism>
<reference evidence="2 3" key="1">
    <citation type="journal article" date="2010" name="Cell">
        <title>The genome of Naegleria gruberi illuminates early eukaryotic versatility.</title>
        <authorList>
            <person name="Fritz-Laylin L.K."/>
            <person name="Prochnik S.E."/>
            <person name="Ginger M.L."/>
            <person name="Dacks J.B."/>
            <person name="Carpenter M.L."/>
            <person name="Field M.C."/>
            <person name="Kuo A."/>
            <person name="Paredez A."/>
            <person name="Chapman J."/>
            <person name="Pham J."/>
            <person name="Shu S."/>
            <person name="Neupane R."/>
            <person name="Cipriano M."/>
            <person name="Mancuso J."/>
            <person name="Tu H."/>
            <person name="Salamov A."/>
            <person name="Lindquist E."/>
            <person name="Shapiro H."/>
            <person name="Lucas S."/>
            <person name="Grigoriev I.V."/>
            <person name="Cande W.Z."/>
            <person name="Fulton C."/>
            <person name="Rokhsar D.S."/>
            <person name="Dawson S.C."/>
        </authorList>
    </citation>
    <scope>NUCLEOTIDE SEQUENCE [LARGE SCALE GENOMIC DNA]</scope>
    <source>
        <strain evidence="2 3">NEG-M</strain>
    </source>
</reference>
<name>D2V105_NAEGR</name>
<evidence type="ECO:0000313" key="2">
    <source>
        <dbReference type="EMBL" id="EFC49820.1"/>
    </source>
</evidence>
<gene>
    <name evidence="2" type="ORF">NAEGRDRAFT_78098</name>
</gene>
<protein>
    <submittedName>
        <fullName evidence="2">Uncharacterized protein</fullName>
    </submittedName>
</protein>
<dbReference type="AlphaFoldDB" id="D2V105"/>
<feature type="region of interest" description="Disordered" evidence="1">
    <location>
        <begin position="1"/>
        <end position="130"/>
    </location>
</feature>
<dbReference type="RefSeq" id="XP_002682564.1">
    <property type="nucleotide sequence ID" value="XM_002682518.1"/>
</dbReference>
<feature type="region of interest" description="Disordered" evidence="1">
    <location>
        <begin position="184"/>
        <end position="374"/>
    </location>
</feature>
<dbReference type="GeneID" id="8855490"/>
<dbReference type="EMBL" id="GG738847">
    <property type="protein sequence ID" value="EFC49820.1"/>
    <property type="molecule type" value="Genomic_DNA"/>
</dbReference>
<proteinExistence type="predicted"/>
<evidence type="ECO:0000256" key="1">
    <source>
        <dbReference type="SAM" id="MobiDB-lite"/>
    </source>
</evidence>
<feature type="compositionally biased region" description="Polar residues" evidence="1">
    <location>
        <begin position="283"/>
        <end position="293"/>
    </location>
</feature>
<evidence type="ECO:0000313" key="3">
    <source>
        <dbReference type="Proteomes" id="UP000006671"/>
    </source>
</evidence>
<feature type="non-terminal residue" evidence="2">
    <location>
        <position position="374"/>
    </location>
</feature>
<keyword evidence="3" id="KW-1185">Reference proteome</keyword>
<dbReference type="KEGG" id="ngr:NAEGRDRAFT_78098"/>
<feature type="compositionally biased region" description="Basic and acidic residues" evidence="1">
    <location>
        <begin position="55"/>
        <end position="65"/>
    </location>
</feature>
<sequence length="374" mass="41402">MGGIISRSQKASHDDNPMSLSDSYDHGRKGRSASEPKQLSKSSSKKKNSAATSSKKQEETPKDENGPPTSLRLSARRYSQHLDSTIKQLEDELRSNHSLAHDDDQPNQDDETCSMSSMNSRISRRRAKSELVPATSIKQLDIPVGIEKPASITTDGLSIEDAYKQILMSSSLGKSHEEILHRMPAAKMKVASSTRKGPRDDKDSIIKDQMKKAKASKEESKRKSNGMNRSSSRNGLDQSSSMNRSSSRTGLNQADSGESEEKNLKQEINSKLLESESSTSTLVQKNPNNQQQALPAADNNLLVLNPLSNKKKRRKPIAPEEKNDSGVQITVLTPDDKEVSAQSKPHLKWQEQKKRSQVKLQVNKKSDEDFLSVG</sequence>
<dbReference type="Proteomes" id="UP000006671">
    <property type="component" value="Unassembled WGS sequence"/>
</dbReference>
<feature type="compositionally biased region" description="Basic and acidic residues" evidence="1">
    <location>
        <begin position="197"/>
        <end position="222"/>
    </location>
</feature>
<feature type="compositionally biased region" description="Basic and acidic residues" evidence="1">
    <location>
        <begin position="88"/>
        <end position="104"/>
    </location>
</feature>
<dbReference type="InParanoid" id="D2V105"/>
<feature type="compositionally biased region" description="Low complexity" evidence="1">
    <location>
        <begin position="225"/>
        <end position="248"/>
    </location>
</feature>
<accession>D2V105</accession>